<name>A0ABM0N3I0_PRUMU</name>
<reference evidence="3" key="2">
    <citation type="submission" date="2025-08" db="UniProtKB">
        <authorList>
            <consortium name="RefSeq"/>
        </authorList>
    </citation>
    <scope>IDENTIFICATION</scope>
</reference>
<gene>
    <name evidence="3" type="primary">LOC103319264</name>
</gene>
<evidence type="ECO:0000313" key="3">
    <source>
        <dbReference type="RefSeq" id="XP_008218996.2"/>
    </source>
</evidence>
<dbReference type="Proteomes" id="UP000694861">
    <property type="component" value="Linkage group LG2"/>
</dbReference>
<accession>A0ABM0N3I0</accession>
<dbReference type="GeneID" id="103319264"/>
<reference evidence="2" key="1">
    <citation type="journal article" date="2012" name="Nat. Commun.">
        <title>The genome of Prunus mume.</title>
        <authorList>
            <person name="Zhang Q."/>
            <person name="Chen W."/>
            <person name="Sun L."/>
            <person name="Zhao F."/>
            <person name="Huang B."/>
            <person name="Yang W."/>
            <person name="Tao Y."/>
            <person name="Wang J."/>
            <person name="Yuan Z."/>
            <person name="Fan G."/>
            <person name="Xing Z."/>
            <person name="Han C."/>
            <person name="Pan H."/>
            <person name="Zhong X."/>
            <person name="Shi W."/>
            <person name="Liang X."/>
            <person name="Du D."/>
            <person name="Sun F."/>
            <person name="Xu Z."/>
            <person name="Hao R."/>
            <person name="Lv T."/>
            <person name="Lv Y."/>
            <person name="Zheng Z."/>
            <person name="Sun M."/>
            <person name="Luo L."/>
            <person name="Cai M."/>
            <person name="Gao Y."/>
            <person name="Wang J."/>
            <person name="Yin Y."/>
            <person name="Xu X."/>
            <person name="Cheng T."/>
            <person name="Wang J."/>
        </authorList>
    </citation>
    <scope>NUCLEOTIDE SEQUENCE [LARGE SCALE GENOMIC DNA]</scope>
</reference>
<evidence type="ECO:0000256" key="1">
    <source>
        <dbReference type="SAM" id="MobiDB-lite"/>
    </source>
</evidence>
<dbReference type="RefSeq" id="XP_008218996.2">
    <property type="nucleotide sequence ID" value="XM_008220774.2"/>
</dbReference>
<proteinExistence type="predicted"/>
<feature type="region of interest" description="Disordered" evidence="1">
    <location>
        <begin position="38"/>
        <end position="59"/>
    </location>
</feature>
<evidence type="ECO:0000313" key="2">
    <source>
        <dbReference type="Proteomes" id="UP000694861"/>
    </source>
</evidence>
<protein>
    <submittedName>
        <fullName evidence="3">Uncharacterized protein LOC103319264</fullName>
    </submittedName>
</protein>
<keyword evidence="2" id="KW-1185">Reference proteome</keyword>
<sequence length="125" mass="13907">MAIAISYLKSKTPLLLSLPKSLELRLYISRHLGAHTTSLQSSHAASNSPPPPPIPKSQSRALSILAAKSGPRTEWASLMEVAKQEGSSNVEVCCWNMTWCQLADTDREFEIFFMVKVMHHEELAE</sequence>
<organism evidence="2 3">
    <name type="scientific">Prunus mume</name>
    <name type="common">Japanese apricot</name>
    <name type="synonym">Armeniaca mume</name>
    <dbReference type="NCBI Taxonomy" id="102107"/>
    <lineage>
        <taxon>Eukaryota</taxon>
        <taxon>Viridiplantae</taxon>
        <taxon>Streptophyta</taxon>
        <taxon>Embryophyta</taxon>
        <taxon>Tracheophyta</taxon>
        <taxon>Spermatophyta</taxon>
        <taxon>Magnoliopsida</taxon>
        <taxon>eudicotyledons</taxon>
        <taxon>Gunneridae</taxon>
        <taxon>Pentapetalae</taxon>
        <taxon>rosids</taxon>
        <taxon>fabids</taxon>
        <taxon>Rosales</taxon>
        <taxon>Rosaceae</taxon>
        <taxon>Amygdaloideae</taxon>
        <taxon>Amygdaleae</taxon>
        <taxon>Prunus</taxon>
    </lineage>
</organism>